<dbReference type="Proteomes" id="UP000053573">
    <property type="component" value="Unassembled WGS sequence"/>
</dbReference>
<accession>A0A0H1BQR2</accession>
<evidence type="ECO:0000256" key="1">
    <source>
        <dbReference type="SAM" id="Phobius"/>
    </source>
</evidence>
<name>A0A0H1BQR2_9EURO</name>
<proteinExistence type="predicted"/>
<evidence type="ECO:0000313" key="3">
    <source>
        <dbReference type="Proteomes" id="UP000053573"/>
    </source>
</evidence>
<sequence>MNFFINLIFLFQSSSYTLSIIIITLFSLSINMIIYNSVRLFRADSENDLISETVI</sequence>
<reference evidence="3" key="1">
    <citation type="journal article" date="2015" name="PLoS Genet.">
        <title>The dynamic genome and transcriptome of the human fungal pathogen Blastomyces and close relative Emmonsia.</title>
        <authorList>
            <person name="Munoz J.F."/>
            <person name="Gauthier G.M."/>
            <person name="Desjardins C.A."/>
            <person name="Gallo J.E."/>
            <person name="Holder J."/>
            <person name="Sullivan T.D."/>
            <person name="Marty A.J."/>
            <person name="Carmen J.C."/>
            <person name="Chen Z."/>
            <person name="Ding L."/>
            <person name="Gujja S."/>
            <person name="Magrini V."/>
            <person name="Misas E."/>
            <person name="Mitreva M."/>
            <person name="Priest M."/>
            <person name="Saif S."/>
            <person name="Whiston E.A."/>
            <person name="Young S."/>
            <person name="Zeng Q."/>
            <person name="Goldman W.E."/>
            <person name="Mardis E.R."/>
            <person name="Taylor J.W."/>
            <person name="McEwen J.G."/>
            <person name="Clay O.K."/>
            <person name="Klein B.S."/>
            <person name="Cuomo C.A."/>
        </authorList>
    </citation>
    <scope>NUCLEOTIDE SEQUENCE [LARGE SCALE GENOMIC DNA]</scope>
    <source>
        <strain evidence="3">UAMH 139</strain>
    </source>
</reference>
<keyword evidence="1" id="KW-0472">Membrane</keyword>
<feature type="transmembrane region" description="Helical" evidence="1">
    <location>
        <begin position="16"/>
        <end position="35"/>
    </location>
</feature>
<keyword evidence="1" id="KW-1133">Transmembrane helix</keyword>
<protein>
    <submittedName>
        <fullName evidence="2">Uncharacterized protein</fullName>
    </submittedName>
</protein>
<evidence type="ECO:0000313" key="2">
    <source>
        <dbReference type="EMBL" id="KLJ11511.1"/>
    </source>
</evidence>
<keyword evidence="1" id="KW-0812">Transmembrane</keyword>
<keyword evidence="3" id="KW-1185">Reference proteome</keyword>
<dbReference type="EMBL" id="LDEV01001532">
    <property type="protein sequence ID" value="KLJ11511.1"/>
    <property type="molecule type" value="Genomic_DNA"/>
</dbReference>
<organism evidence="2 3">
    <name type="scientific">Blastomyces silverae</name>
    <dbReference type="NCBI Taxonomy" id="2060906"/>
    <lineage>
        <taxon>Eukaryota</taxon>
        <taxon>Fungi</taxon>
        <taxon>Dikarya</taxon>
        <taxon>Ascomycota</taxon>
        <taxon>Pezizomycotina</taxon>
        <taxon>Eurotiomycetes</taxon>
        <taxon>Eurotiomycetidae</taxon>
        <taxon>Onygenales</taxon>
        <taxon>Ajellomycetaceae</taxon>
        <taxon>Blastomyces</taxon>
    </lineage>
</organism>
<gene>
    <name evidence="2" type="ORF">EMPG_13300</name>
</gene>
<comment type="caution">
    <text evidence="2">The sequence shown here is derived from an EMBL/GenBank/DDBJ whole genome shotgun (WGS) entry which is preliminary data.</text>
</comment>
<dbReference type="AlphaFoldDB" id="A0A0H1BQR2"/>